<comment type="similarity">
    <text evidence="2">Belongs to the ABC-4 integral membrane protein family. LolC/E subfamily.</text>
</comment>
<keyword evidence="4" id="KW-1003">Cell membrane</keyword>
<keyword evidence="11" id="KW-0449">Lipoprotein</keyword>
<evidence type="ECO:0000256" key="7">
    <source>
        <dbReference type="ARBA" id="ARBA00023136"/>
    </source>
</evidence>
<evidence type="ECO:0000256" key="6">
    <source>
        <dbReference type="ARBA" id="ARBA00022989"/>
    </source>
</evidence>
<dbReference type="OrthoDB" id="9808461at2"/>
<proteinExistence type="inferred from homology"/>
<evidence type="ECO:0000313" key="11">
    <source>
        <dbReference type="EMBL" id="SDK22219.1"/>
    </source>
</evidence>
<keyword evidence="5 8" id="KW-0812">Transmembrane</keyword>
<dbReference type="InterPro" id="IPR011925">
    <property type="entry name" value="LolCE_TM"/>
</dbReference>
<protein>
    <submittedName>
        <fullName evidence="11">Lipoprotein-releasing system permease protein</fullName>
    </submittedName>
</protein>
<evidence type="ECO:0000256" key="8">
    <source>
        <dbReference type="SAM" id="Phobius"/>
    </source>
</evidence>
<feature type="transmembrane region" description="Helical" evidence="8">
    <location>
        <begin position="380"/>
        <end position="400"/>
    </location>
</feature>
<feature type="transmembrane region" description="Helical" evidence="8">
    <location>
        <begin position="317"/>
        <end position="343"/>
    </location>
</feature>
<evidence type="ECO:0000259" key="9">
    <source>
        <dbReference type="Pfam" id="PF02687"/>
    </source>
</evidence>
<dbReference type="PANTHER" id="PTHR30489">
    <property type="entry name" value="LIPOPROTEIN-RELEASING SYSTEM TRANSMEMBRANE PROTEIN LOLE"/>
    <property type="match status" value="1"/>
</dbReference>
<evidence type="ECO:0000256" key="2">
    <source>
        <dbReference type="ARBA" id="ARBA00005236"/>
    </source>
</evidence>
<evidence type="ECO:0000256" key="5">
    <source>
        <dbReference type="ARBA" id="ARBA00022692"/>
    </source>
</evidence>
<dbReference type="NCBIfam" id="TIGR02212">
    <property type="entry name" value="lolCE"/>
    <property type="match status" value="1"/>
</dbReference>
<name>A0A1G9A4A6_9GAMM</name>
<dbReference type="GO" id="GO:0042953">
    <property type="term" value="P:lipoprotein transport"/>
    <property type="evidence" value="ECO:0007669"/>
    <property type="project" value="InterPro"/>
</dbReference>
<evidence type="ECO:0000256" key="4">
    <source>
        <dbReference type="ARBA" id="ARBA00022475"/>
    </source>
</evidence>
<keyword evidence="6 8" id="KW-1133">Transmembrane helix</keyword>
<keyword evidence="12" id="KW-1185">Reference proteome</keyword>
<dbReference type="Pfam" id="PF02687">
    <property type="entry name" value="FtsX"/>
    <property type="match status" value="1"/>
</dbReference>
<dbReference type="InterPro" id="IPR003838">
    <property type="entry name" value="ABC3_permease_C"/>
</dbReference>
<keyword evidence="7 8" id="KW-0472">Membrane</keyword>
<feature type="transmembrane region" description="Helical" evidence="8">
    <location>
        <begin position="23"/>
        <end position="49"/>
    </location>
</feature>
<reference evidence="12" key="1">
    <citation type="submission" date="2016-10" db="EMBL/GenBank/DDBJ databases">
        <authorList>
            <person name="Varghese N."/>
            <person name="Submissions S."/>
        </authorList>
    </citation>
    <scope>NUCLEOTIDE SEQUENCE [LARGE SCALE GENOMIC DNA]</scope>
    <source>
        <strain evidence="12">CGMCC 1.10658</strain>
    </source>
</reference>
<dbReference type="STRING" id="658219.SAMN05216212_1855"/>
<dbReference type="Proteomes" id="UP000199305">
    <property type="component" value="Unassembled WGS sequence"/>
</dbReference>
<evidence type="ECO:0000259" key="10">
    <source>
        <dbReference type="Pfam" id="PF12704"/>
    </source>
</evidence>
<dbReference type="EMBL" id="FNFH01000003">
    <property type="protein sequence ID" value="SDK22219.1"/>
    <property type="molecule type" value="Genomic_DNA"/>
</dbReference>
<evidence type="ECO:0000256" key="3">
    <source>
        <dbReference type="ARBA" id="ARBA00022448"/>
    </source>
</evidence>
<dbReference type="PANTHER" id="PTHR30489:SF0">
    <property type="entry name" value="LIPOPROTEIN-RELEASING SYSTEM TRANSMEMBRANE PROTEIN LOLE"/>
    <property type="match status" value="1"/>
</dbReference>
<evidence type="ECO:0000313" key="12">
    <source>
        <dbReference type="Proteomes" id="UP000199305"/>
    </source>
</evidence>
<dbReference type="AlphaFoldDB" id="A0A1G9A4A6"/>
<gene>
    <name evidence="11" type="ORF">SAMN05216212_1855</name>
</gene>
<dbReference type="InterPro" id="IPR051447">
    <property type="entry name" value="Lipoprotein-release_system"/>
</dbReference>
<feature type="transmembrane region" description="Helical" evidence="8">
    <location>
        <begin position="271"/>
        <end position="296"/>
    </location>
</feature>
<dbReference type="GO" id="GO:0044874">
    <property type="term" value="P:lipoprotein localization to outer membrane"/>
    <property type="evidence" value="ECO:0007669"/>
    <property type="project" value="TreeGrafter"/>
</dbReference>
<dbReference type="Pfam" id="PF12704">
    <property type="entry name" value="MacB_PCD"/>
    <property type="match status" value="1"/>
</dbReference>
<keyword evidence="3" id="KW-0813">Transport</keyword>
<evidence type="ECO:0000256" key="1">
    <source>
        <dbReference type="ARBA" id="ARBA00004651"/>
    </source>
</evidence>
<organism evidence="11 12">
    <name type="scientific">Microbulbifer yueqingensis</name>
    <dbReference type="NCBI Taxonomy" id="658219"/>
    <lineage>
        <taxon>Bacteria</taxon>
        <taxon>Pseudomonadati</taxon>
        <taxon>Pseudomonadota</taxon>
        <taxon>Gammaproteobacteria</taxon>
        <taxon>Cellvibrionales</taxon>
        <taxon>Microbulbiferaceae</taxon>
        <taxon>Microbulbifer</taxon>
    </lineage>
</organism>
<comment type="subcellular location">
    <subcellularLocation>
        <location evidence="1">Cell membrane</location>
        <topology evidence="1">Multi-pass membrane protein</topology>
    </subcellularLocation>
</comment>
<accession>A0A1G9A4A6</accession>
<feature type="domain" description="ABC3 transporter permease C-terminal" evidence="9">
    <location>
        <begin position="275"/>
        <end position="407"/>
    </location>
</feature>
<dbReference type="InterPro" id="IPR025857">
    <property type="entry name" value="MacB_PCD"/>
</dbReference>
<dbReference type="GO" id="GO:0098797">
    <property type="term" value="C:plasma membrane protein complex"/>
    <property type="evidence" value="ECO:0007669"/>
    <property type="project" value="TreeGrafter"/>
</dbReference>
<feature type="domain" description="MacB-like periplasmic core" evidence="10">
    <location>
        <begin position="31"/>
        <end position="215"/>
    </location>
</feature>
<sequence>MWVRPVPLFIGLRYVAARRRQQFISFINGFSLLGMALGVMALIVVTSVMNGFDRELKTRILSVVPHGFVQKEGGLEDWRDAAGQLARQPHVVAASPFVRGFALLGGGNDSHGVEFQGVDPAALSDVSQVGEHMLMGSLDTLQPRSYNIVLGRILARQLNVIPGDSVILTLPEVVITPAGIFPRTKRFTVSGIFSVGAQVDQSMALMHIEDAARLMRMPGRAQGLQLRFDDMNNALGKVAGYAEELGPGFSGEDWSKSQGSLFQAVKMEKTVVTLMLMIIVAVAAFNIVSALVLMVADKRSDIAVLRTLGLTSRQIMGVFVVQGSAIGIIGALTGALLGIVIALNLTDMVSWVENVLGARIFDPRVFFVSFLPSEFRTADAVIVLAAAIVMSLLATLFPAWRAAQIEPAEALRYE</sequence>
<dbReference type="RefSeq" id="WP_091512374.1">
    <property type="nucleotide sequence ID" value="NZ_FNFH01000003.1"/>
</dbReference>